<evidence type="ECO:0000256" key="5">
    <source>
        <dbReference type="ARBA" id="ARBA00023136"/>
    </source>
</evidence>
<comment type="subcellular location">
    <subcellularLocation>
        <location evidence="1 7">Cell outer membrane</location>
        <topology evidence="1 7">Multi-pass membrane protein</topology>
    </subcellularLocation>
</comment>
<keyword evidence="9" id="KW-0675">Receptor</keyword>
<organism evidence="9 10">
    <name type="scientific">Algibacter mikhailovii</name>
    <dbReference type="NCBI Taxonomy" id="425498"/>
    <lineage>
        <taxon>Bacteria</taxon>
        <taxon>Pseudomonadati</taxon>
        <taxon>Bacteroidota</taxon>
        <taxon>Flavobacteriia</taxon>
        <taxon>Flavobacteriales</taxon>
        <taxon>Flavobacteriaceae</taxon>
        <taxon>Algibacter</taxon>
    </lineage>
</organism>
<proteinExistence type="inferred from homology"/>
<dbReference type="EMBL" id="BMWZ01000005">
    <property type="protein sequence ID" value="GGZ85610.1"/>
    <property type="molecule type" value="Genomic_DNA"/>
</dbReference>
<keyword evidence="10" id="KW-1185">Reference proteome</keyword>
<protein>
    <submittedName>
        <fullName evidence="9">TonB-dependent receptor</fullName>
    </submittedName>
</protein>
<dbReference type="GO" id="GO:0009279">
    <property type="term" value="C:cell outer membrane"/>
    <property type="evidence" value="ECO:0007669"/>
    <property type="project" value="UniProtKB-SubCell"/>
</dbReference>
<keyword evidence="4 7" id="KW-0812">Transmembrane</keyword>
<dbReference type="RefSeq" id="WP_189361134.1">
    <property type="nucleotide sequence ID" value="NZ_BMWZ01000005.1"/>
</dbReference>
<dbReference type="Gene3D" id="2.60.40.1120">
    <property type="entry name" value="Carboxypeptidase-like, regulatory domain"/>
    <property type="match status" value="1"/>
</dbReference>
<dbReference type="AlphaFoldDB" id="A0A918R5G9"/>
<dbReference type="InterPro" id="IPR036942">
    <property type="entry name" value="Beta-barrel_TonB_sf"/>
</dbReference>
<gene>
    <name evidence="9" type="ORF">GCM10007028_24850</name>
</gene>
<evidence type="ECO:0000256" key="2">
    <source>
        <dbReference type="ARBA" id="ARBA00022448"/>
    </source>
</evidence>
<accession>A0A918R5G9</accession>
<dbReference type="InterPro" id="IPR012910">
    <property type="entry name" value="Plug_dom"/>
</dbReference>
<evidence type="ECO:0000256" key="1">
    <source>
        <dbReference type="ARBA" id="ARBA00004571"/>
    </source>
</evidence>
<dbReference type="SUPFAM" id="SSF56935">
    <property type="entry name" value="Porins"/>
    <property type="match status" value="1"/>
</dbReference>
<keyword evidence="5 7" id="KW-0472">Membrane</keyword>
<dbReference type="SUPFAM" id="SSF49464">
    <property type="entry name" value="Carboxypeptidase regulatory domain-like"/>
    <property type="match status" value="1"/>
</dbReference>
<reference evidence="9" key="2">
    <citation type="submission" date="2020-09" db="EMBL/GenBank/DDBJ databases">
        <authorList>
            <person name="Sun Q."/>
            <person name="Kim S."/>
        </authorList>
    </citation>
    <scope>NUCLEOTIDE SEQUENCE</scope>
    <source>
        <strain evidence="9">KCTC 12710</strain>
    </source>
</reference>
<dbReference type="PROSITE" id="PS52016">
    <property type="entry name" value="TONB_DEPENDENT_REC_3"/>
    <property type="match status" value="1"/>
</dbReference>
<evidence type="ECO:0000256" key="6">
    <source>
        <dbReference type="ARBA" id="ARBA00023237"/>
    </source>
</evidence>
<dbReference type="InterPro" id="IPR039426">
    <property type="entry name" value="TonB-dep_rcpt-like"/>
</dbReference>
<dbReference type="Pfam" id="PF07715">
    <property type="entry name" value="Plug"/>
    <property type="match status" value="1"/>
</dbReference>
<comment type="caution">
    <text evidence="9">The sequence shown here is derived from an EMBL/GenBank/DDBJ whole genome shotgun (WGS) entry which is preliminary data.</text>
</comment>
<dbReference type="InterPro" id="IPR008969">
    <property type="entry name" value="CarboxyPept-like_regulatory"/>
</dbReference>
<dbReference type="InterPro" id="IPR037066">
    <property type="entry name" value="Plug_dom_sf"/>
</dbReference>
<dbReference type="Gene3D" id="2.40.170.20">
    <property type="entry name" value="TonB-dependent receptor, beta-barrel domain"/>
    <property type="match status" value="1"/>
</dbReference>
<dbReference type="Pfam" id="PF13715">
    <property type="entry name" value="CarbopepD_reg_2"/>
    <property type="match status" value="1"/>
</dbReference>
<comment type="similarity">
    <text evidence="7">Belongs to the TonB-dependent receptor family.</text>
</comment>
<evidence type="ECO:0000313" key="10">
    <source>
        <dbReference type="Proteomes" id="UP000636004"/>
    </source>
</evidence>
<reference evidence="9" key="1">
    <citation type="journal article" date="2014" name="Int. J. Syst. Evol. Microbiol.">
        <title>Complete genome sequence of Corynebacterium casei LMG S-19264T (=DSM 44701T), isolated from a smear-ripened cheese.</title>
        <authorList>
            <consortium name="US DOE Joint Genome Institute (JGI-PGF)"/>
            <person name="Walter F."/>
            <person name="Albersmeier A."/>
            <person name="Kalinowski J."/>
            <person name="Ruckert C."/>
        </authorList>
    </citation>
    <scope>NUCLEOTIDE SEQUENCE</scope>
    <source>
        <strain evidence="9">KCTC 12710</strain>
    </source>
</reference>
<dbReference type="Gene3D" id="2.170.130.10">
    <property type="entry name" value="TonB-dependent receptor, plug domain"/>
    <property type="match status" value="1"/>
</dbReference>
<keyword evidence="6 7" id="KW-0998">Cell outer membrane</keyword>
<keyword evidence="2 7" id="KW-0813">Transport</keyword>
<evidence type="ECO:0000313" key="9">
    <source>
        <dbReference type="EMBL" id="GGZ85610.1"/>
    </source>
</evidence>
<dbReference type="Proteomes" id="UP000636004">
    <property type="component" value="Unassembled WGS sequence"/>
</dbReference>
<evidence type="ECO:0000256" key="4">
    <source>
        <dbReference type="ARBA" id="ARBA00022692"/>
    </source>
</evidence>
<evidence type="ECO:0000256" key="7">
    <source>
        <dbReference type="PROSITE-ProRule" id="PRU01360"/>
    </source>
</evidence>
<sequence>MFNSNHRYLFKLRSRYAFLLFVLFAQWAIAQNKTNKITLEVNEVSRLEVIELIETKTNYVFYFVESWLGEEQVSLQLNNASIEDALEKLFENTLINYFLLDDSKVILTQNNLIRDTLPPLFQDSLGVNQPPLTESPIILYEDNSAELEDYSIQTVRIGKERPNANKDTYKLEGIVLNAKSNKPLPDIVIVASNGANAITDNEGKYSLELPVGVNFIETKSLGIQDSKRRVVIYDDGALNFVLNESVEQLDELVIQANVDRNVKQAVIGVSQIKIEEIKNMPLILGERDILKVATTLPGITTAGEGSSGYNVRGGKTDQNLILLDDGVIYNPSHFFGIFSAINPFTSGEANIYKGSIPAQYGGRLSSVIDIKTKKPNPEKFGGEVSIGPVTGNVTLDIPIIKEKSSLLIGGRGTYSDWILKSLDDKRLNKSKASFYDVIAKYDHEINNENSLRATAYYSKDNFSITSDSLYSYSNFLASVAWSRRINSKNYLDVILANSNYNFNIAFEQGLDRDFDLGYQVNETELKLKMRYLHSNKHKFNYGISTKLYNINPGSIDPLGSNSLVDPLVIPKEKALESALFLADDFEVNEKLLFSLGLRYSFYALLGSSVQRIYEDGLPLNEGTLIGTKAYGNNEVVDTYGGLEFRLSGRYFLADDLSFKMGYNSTYQYIHTLSNNTTVSPTDTWKLSDSNIKPQQAQQISAGLFKNIDGNRYELSIEGYFKKTDNILDYKVGANLLLNETIETEVLQGEGKAYGVEFLLKKNHGRLNGWLGYSYSRSLNKLDSAFAEEKINNGTFFPSNFDKPHDLSLVANYKLTQRFSLSTNFVYQTGRPITYPVGSYVVNGAERVFYSDRNKFRIPDYYRLDLGLNIEGNHKIKKFAHSFWNISIYNVLGRNNPYSVFFVTENNEIKAYQSSIFSLPVPTITYNFKF</sequence>
<evidence type="ECO:0000259" key="8">
    <source>
        <dbReference type="Pfam" id="PF07715"/>
    </source>
</evidence>
<evidence type="ECO:0000256" key="3">
    <source>
        <dbReference type="ARBA" id="ARBA00022452"/>
    </source>
</evidence>
<feature type="domain" description="TonB-dependent receptor plug" evidence="8">
    <location>
        <begin position="268"/>
        <end position="363"/>
    </location>
</feature>
<name>A0A918R5G9_9FLAO</name>
<keyword evidence="3 7" id="KW-1134">Transmembrane beta strand</keyword>